<evidence type="ECO:0000256" key="8">
    <source>
        <dbReference type="ARBA" id="ARBA00023195"/>
    </source>
</evidence>
<keyword evidence="8" id="KW-1160">Virus entry into host cell</keyword>
<evidence type="ECO:0000259" key="10">
    <source>
        <dbReference type="PROSITE" id="PS51898"/>
    </source>
</evidence>
<protein>
    <recommendedName>
        <fullName evidence="2">Integrase</fullName>
    </recommendedName>
</protein>
<evidence type="ECO:0000259" key="11">
    <source>
        <dbReference type="PROSITE" id="PS51900"/>
    </source>
</evidence>
<evidence type="ECO:0000256" key="3">
    <source>
        <dbReference type="ARBA" id="ARBA00022679"/>
    </source>
</evidence>
<evidence type="ECO:0000256" key="6">
    <source>
        <dbReference type="ARBA" id="ARBA00023125"/>
    </source>
</evidence>
<dbReference type="SUPFAM" id="SSF56349">
    <property type="entry name" value="DNA breaking-rejoining enzymes"/>
    <property type="match status" value="1"/>
</dbReference>
<dbReference type="Gene3D" id="1.10.443.10">
    <property type="entry name" value="Intergrase catalytic core"/>
    <property type="match status" value="1"/>
</dbReference>
<dbReference type="GO" id="GO:0003677">
    <property type="term" value="F:DNA binding"/>
    <property type="evidence" value="ECO:0007669"/>
    <property type="project" value="UniProtKB-UniRule"/>
</dbReference>
<dbReference type="InterPro" id="IPR013762">
    <property type="entry name" value="Integrase-like_cat_sf"/>
</dbReference>
<dbReference type="PROSITE" id="PS51900">
    <property type="entry name" value="CB"/>
    <property type="match status" value="1"/>
</dbReference>
<dbReference type="EMBL" id="KU998255">
    <property type="protein sequence ID" value="ANA87596.1"/>
    <property type="molecule type" value="Genomic_DNA"/>
</dbReference>
<dbReference type="GO" id="GO:0016740">
    <property type="term" value="F:transferase activity"/>
    <property type="evidence" value="ECO:0007669"/>
    <property type="project" value="UniProtKB-KW"/>
</dbReference>
<dbReference type="OrthoDB" id="3834at10239"/>
<comment type="similarity">
    <text evidence="1">Belongs to the 'phage' integrase family.</text>
</comment>
<reference evidence="13" key="1">
    <citation type="submission" date="2016-03" db="EMBL/GenBank/DDBJ databases">
        <authorList>
            <person name="Ploux O."/>
        </authorList>
    </citation>
    <scope>NUCLEOTIDE SEQUENCE [LARGE SCALE GENOMIC DNA]</scope>
</reference>
<evidence type="ECO:0000256" key="9">
    <source>
        <dbReference type="PROSITE-ProRule" id="PRU01248"/>
    </source>
</evidence>
<keyword evidence="13" id="KW-1185">Reference proteome</keyword>
<keyword evidence="6 9" id="KW-0238">DNA-binding</keyword>
<dbReference type="GO" id="GO:0006310">
    <property type="term" value="P:DNA recombination"/>
    <property type="evidence" value="ECO:0007669"/>
    <property type="project" value="UniProtKB-KW"/>
</dbReference>
<sequence>MVATRARFGGDVVALAAPVRSSDDLSDVLMWSAAIAAFVSYLGAGGRSLETRKLRQYQLLCFADVATAAPSAVELPELVAWLDHEGWSNNTRRSVRACLVVFFTWLQATGQRPDNPARLLPTVAAKPGRPRPCPESALRSAVVNAAPRERLMLALAATGGLRRAEIAAVRGEHVERGFDGAQLRVLGKGGRERLVPISDELAEQLEQRRGYAFPSPRGGHLTPAHVGKLIARLLPPGWTTHTLRHRFASAAYRADRDIRAVQELLGHASVATTQIYTALPDDSLRRATLSATTFAAVA</sequence>
<dbReference type="GO" id="GO:0015074">
    <property type="term" value="P:DNA integration"/>
    <property type="evidence" value="ECO:0007669"/>
    <property type="project" value="UniProtKB-KW"/>
</dbReference>
<dbReference type="PANTHER" id="PTHR30349:SF64">
    <property type="entry name" value="PROPHAGE INTEGRASE INTD-RELATED"/>
    <property type="match status" value="1"/>
</dbReference>
<evidence type="ECO:0000256" key="5">
    <source>
        <dbReference type="ARBA" id="ARBA00022908"/>
    </source>
</evidence>
<evidence type="ECO:0000313" key="12">
    <source>
        <dbReference type="EMBL" id="ANA87596.1"/>
    </source>
</evidence>
<dbReference type="Pfam" id="PF00589">
    <property type="entry name" value="Phage_integrase"/>
    <property type="match status" value="1"/>
</dbReference>
<keyword evidence="7" id="KW-0233">DNA recombination</keyword>
<feature type="domain" description="Core-binding (CB)" evidence="11">
    <location>
        <begin position="29"/>
        <end position="107"/>
    </location>
</feature>
<feature type="domain" description="Tyr recombinase" evidence="10">
    <location>
        <begin position="128"/>
        <end position="289"/>
    </location>
</feature>
<keyword evidence="3" id="KW-0808">Transferase</keyword>
<organism evidence="12 13">
    <name type="scientific">Gordonia phage McGonagall</name>
    <dbReference type="NCBI Taxonomy" id="1838072"/>
    <lineage>
        <taxon>Viruses</taxon>
        <taxon>Duplodnaviria</taxon>
        <taxon>Heunggongvirae</taxon>
        <taxon>Uroviricota</taxon>
        <taxon>Caudoviricetes</taxon>
        <taxon>Mcgonagallvirus</taxon>
        <taxon>Mcgonagallvirus macgonagall</taxon>
    </lineage>
</organism>
<dbReference type="PROSITE" id="PS51898">
    <property type="entry name" value="TYR_RECOMBINASE"/>
    <property type="match status" value="1"/>
</dbReference>
<evidence type="ECO:0000256" key="2">
    <source>
        <dbReference type="ARBA" id="ARBA00016082"/>
    </source>
</evidence>
<evidence type="ECO:0000313" key="13">
    <source>
        <dbReference type="Proteomes" id="UP000202089"/>
    </source>
</evidence>
<keyword evidence="5" id="KW-0229">DNA integration</keyword>
<dbReference type="KEGG" id="vg:28801469"/>
<dbReference type="PANTHER" id="PTHR30349">
    <property type="entry name" value="PHAGE INTEGRASE-RELATED"/>
    <property type="match status" value="1"/>
</dbReference>
<dbReference type="InterPro" id="IPR044068">
    <property type="entry name" value="CB"/>
</dbReference>
<accession>A0A160DHB9</accession>
<dbReference type="InterPro" id="IPR050090">
    <property type="entry name" value="Tyrosine_recombinase_XerCD"/>
</dbReference>
<proteinExistence type="inferred from homology"/>
<dbReference type="GeneID" id="28801469"/>
<evidence type="ECO:0000256" key="4">
    <source>
        <dbReference type="ARBA" id="ARBA00022801"/>
    </source>
</evidence>
<gene>
    <name evidence="12" type="primary">18</name>
    <name evidence="12" type="ORF">MCGONAGALL_18</name>
</gene>
<name>A0A160DHB9_9CAUD</name>
<dbReference type="Proteomes" id="UP000202089">
    <property type="component" value="Segment"/>
</dbReference>
<dbReference type="InterPro" id="IPR011010">
    <property type="entry name" value="DNA_brk_join_enz"/>
</dbReference>
<dbReference type="GO" id="GO:0075713">
    <property type="term" value="P:establishment of integrated proviral latency"/>
    <property type="evidence" value="ECO:0007669"/>
    <property type="project" value="UniProtKB-KW"/>
</dbReference>
<dbReference type="RefSeq" id="YP_009274030.1">
    <property type="nucleotide sequence ID" value="NC_030912.1"/>
</dbReference>
<dbReference type="GO" id="GO:0044826">
    <property type="term" value="P:viral genome integration into host DNA"/>
    <property type="evidence" value="ECO:0007669"/>
    <property type="project" value="UniProtKB-KW"/>
</dbReference>
<keyword evidence="8" id="KW-1179">Viral genome integration</keyword>
<dbReference type="GO" id="GO:0016787">
    <property type="term" value="F:hydrolase activity"/>
    <property type="evidence" value="ECO:0007669"/>
    <property type="project" value="UniProtKB-KW"/>
</dbReference>
<keyword evidence="4" id="KW-0378">Hydrolase</keyword>
<evidence type="ECO:0000256" key="1">
    <source>
        <dbReference type="ARBA" id="ARBA00008857"/>
    </source>
</evidence>
<evidence type="ECO:0000256" key="7">
    <source>
        <dbReference type="ARBA" id="ARBA00023172"/>
    </source>
</evidence>
<dbReference type="InterPro" id="IPR002104">
    <property type="entry name" value="Integrase_catalytic"/>
</dbReference>